<dbReference type="GO" id="GO:0003735">
    <property type="term" value="F:structural constituent of ribosome"/>
    <property type="evidence" value="ECO:0007669"/>
    <property type="project" value="InterPro"/>
</dbReference>
<dbReference type="Gene3D" id="3.10.290.10">
    <property type="entry name" value="RNA-binding S4 domain"/>
    <property type="match status" value="1"/>
</dbReference>
<organism evidence="13 14">
    <name type="scientific">Acanthosepion pharaonis</name>
    <name type="common">Pharaoh cuttlefish</name>
    <name type="synonym">Sepia pharaonis</name>
    <dbReference type="NCBI Taxonomy" id="158019"/>
    <lineage>
        <taxon>Eukaryota</taxon>
        <taxon>Metazoa</taxon>
        <taxon>Spiralia</taxon>
        <taxon>Lophotrochozoa</taxon>
        <taxon>Mollusca</taxon>
        <taxon>Cephalopoda</taxon>
        <taxon>Coleoidea</taxon>
        <taxon>Decapodiformes</taxon>
        <taxon>Sepiida</taxon>
        <taxon>Sepiina</taxon>
        <taxon>Sepiidae</taxon>
        <taxon>Acanthosepion</taxon>
    </lineage>
</organism>
<feature type="compositionally biased region" description="Low complexity" evidence="11">
    <location>
        <begin position="468"/>
        <end position="488"/>
    </location>
</feature>
<evidence type="ECO:0000256" key="9">
    <source>
        <dbReference type="PROSITE-ProRule" id="PRU00182"/>
    </source>
</evidence>
<dbReference type="FunFam" id="3.10.290.10:FF:000021">
    <property type="entry name" value="40S ribosomal protein S9"/>
    <property type="match status" value="1"/>
</dbReference>
<dbReference type="Pfam" id="PF01479">
    <property type="entry name" value="S4"/>
    <property type="match status" value="1"/>
</dbReference>
<dbReference type="CDD" id="cd00165">
    <property type="entry name" value="S4"/>
    <property type="match status" value="1"/>
</dbReference>
<dbReference type="PROSITE" id="PS50889">
    <property type="entry name" value="S4"/>
    <property type="match status" value="1"/>
</dbReference>
<feature type="compositionally biased region" description="Low complexity" evidence="11">
    <location>
        <begin position="437"/>
        <end position="449"/>
    </location>
</feature>
<evidence type="ECO:0000256" key="11">
    <source>
        <dbReference type="SAM" id="MobiDB-lite"/>
    </source>
</evidence>
<dbReference type="Pfam" id="PF00163">
    <property type="entry name" value="Ribosomal_S4"/>
    <property type="match status" value="1"/>
</dbReference>
<feature type="domain" description="PPM-type phosphatase" evidence="12">
    <location>
        <begin position="35"/>
        <end position="359"/>
    </location>
</feature>
<keyword evidence="4 10" id="KW-0689">Ribosomal protein</keyword>
<dbReference type="SUPFAM" id="SSF55174">
    <property type="entry name" value="Alpha-L RNA-binding motif"/>
    <property type="match status" value="1"/>
</dbReference>
<evidence type="ECO:0000259" key="12">
    <source>
        <dbReference type="PROSITE" id="PS51746"/>
    </source>
</evidence>
<dbReference type="InterPro" id="IPR001912">
    <property type="entry name" value="Ribosomal_uS4_N"/>
</dbReference>
<evidence type="ECO:0000256" key="8">
    <source>
        <dbReference type="ARBA" id="ARBA00045441"/>
    </source>
</evidence>
<keyword evidence="5 10" id="KW-0687">Ribonucleoprotein</keyword>
<dbReference type="GO" id="GO:0019843">
    <property type="term" value="F:rRNA binding"/>
    <property type="evidence" value="ECO:0007669"/>
    <property type="project" value="UniProtKB-KW"/>
</dbReference>
<dbReference type="InterPro" id="IPR036986">
    <property type="entry name" value="S4_RNA-bd_sf"/>
</dbReference>
<feature type="compositionally biased region" description="Polar residues" evidence="11">
    <location>
        <begin position="425"/>
        <end position="436"/>
    </location>
</feature>
<comment type="function">
    <text evidence="8">Component of the small ribosomal subunit. The ribosome is a large ribonucleoprotein complex responsible for the synthesis of proteins in the cell. Part of the small subunit (SSU) processome, first precursor of the small eukaryotic ribosomal subunit. During the assembly of the SSU processome in the nucleolus, many ribosome biogenesis factors, an RNA chaperone and ribosomal proteins associate with the nascent pre-rRNA and work in concert to generate RNA folding, modifications, rearrangements and cleavage as well as targeted degradation of pre-ribosomal RNA by the RNA exosome.</text>
</comment>
<dbReference type="OrthoDB" id="10049211at2759"/>
<dbReference type="InterPro" id="IPR018079">
    <property type="entry name" value="Ribosomal_uS4_CS"/>
</dbReference>
<dbReference type="NCBIfam" id="TIGR01018">
    <property type="entry name" value="uS4_arch"/>
    <property type="match status" value="1"/>
</dbReference>
<dbReference type="InterPro" id="IPR002942">
    <property type="entry name" value="S4_RNA-bd"/>
</dbReference>
<dbReference type="GO" id="GO:0022627">
    <property type="term" value="C:cytosolic small ribosomal subunit"/>
    <property type="evidence" value="ECO:0007669"/>
    <property type="project" value="TreeGrafter"/>
</dbReference>
<dbReference type="PANTHER" id="PTHR11831:SF5">
    <property type="entry name" value="40S RIBOSOMAL PROTEIN S9"/>
    <property type="match status" value="1"/>
</dbReference>
<dbReference type="GO" id="GO:0006412">
    <property type="term" value="P:translation"/>
    <property type="evidence" value="ECO:0007669"/>
    <property type="project" value="InterPro"/>
</dbReference>
<dbReference type="InterPro" id="IPR036457">
    <property type="entry name" value="PPM-type-like_dom_sf"/>
</dbReference>
<dbReference type="InterPro" id="IPR005710">
    <property type="entry name" value="Ribosomal_uS4_euk/arc"/>
</dbReference>
<dbReference type="PROSITE" id="PS00632">
    <property type="entry name" value="RIBOSOMAL_S4"/>
    <property type="match status" value="1"/>
</dbReference>
<dbReference type="Gene3D" id="3.60.40.10">
    <property type="entry name" value="PPM-type phosphatase domain"/>
    <property type="match status" value="1"/>
</dbReference>
<feature type="region of interest" description="Disordered" evidence="11">
    <location>
        <begin position="672"/>
        <end position="700"/>
    </location>
</feature>
<dbReference type="Proteomes" id="UP000597762">
    <property type="component" value="Unassembled WGS sequence"/>
</dbReference>
<evidence type="ECO:0000256" key="3">
    <source>
        <dbReference type="ARBA" id="ARBA00022884"/>
    </source>
</evidence>
<reference evidence="13" key="1">
    <citation type="submission" date="2021-01" db="EMBL/GenBank/DDBJ databases">
        <authorList>
            <person name="Li R."/>
            <person name="Bekaert M."/>
        </authorList>
    </citation>
    <scope>NUCLEOTIDE SEQUENCE</scope>
    <source>
        <strain evidence="13">Farmed</strain>
    </source>
</reference>
<evidence type="ECO:0000256" key="2">
    <source>
        <dbReference type="ARBA" id="ARBA00022730"/>
    </source>
</evidence>
<dbReference type="SMART" id="SM00363">
    <property type="entry name" value="S4"/>
    <property type="match status" value="1"/>
</dbReference>
<keyword evidence="3 9" id="KW-0694">RNA-binding</keyword>
<evidence type="ECO:0000313" key="13">
    <source>
        <dbReference type="EMBL" id="CAE1248549.1"/>
    </source>
</evidence>
<evidence type="ECO:0000256" key="4">
    <source>
        <dbReference type="ARBA" id="ARBA00022980"/>
    </source>
</evidence>
<dbReference type="SMART" id="SM01390">
    <property type="entry name" value="Ribosomal_S4"/>
    <property type="match status" value="1"/>
</dbReference>
<dbReference type="PANTHER" id="PTHR11831">
    <property type="entry name" value="30S 40S RIBOSOMAL PROTEIN"/>
    <property type="match status" value="1"/>
</dbReference>
<dbReference type="EMBL" id="CAHIKZ030001001">
    <property type="protein sequence ID" value="CAE1248549.1"/>
    <property type="molecule type" value="Genomic_DNA"/>
</dbReference>
<accession>A0A812C325</accession>
<comment type="caution">
    <text evidence="13">The sequence shown here is derived from an EMBL/GenBank/DDBJ whole genome shotgun (WGS) entry which is preliminary data.</text>
</comment>
<comment type="similarity">
    <text evidence="1 10">Belongs to the universal ribosomal protein uS4 family.</text>
</comment>
<evidence type="ECO:0000256" key="5">
    <source>
        <dbReference type="ARBA" id="ARBA00023274"/>
    </source>
</evidence>
<dbReference type="SMART" id="SM00332">
    <property type="entry name" value="PP2Cc"/>
    <property type="match status" value="1"/>
</dbReference>
<gene>
    <name evidence="13" type="ORF">SPHA_26206</name>
</gene>
<dbReference type="InterPro" id="IPR001932">
    <property type="entry name" value="PPM-type_phosphatase-like_dom"/>
</dbReference>
<feature type="compositionally biased region" description="Low complexity" evidence="11">
    <location>
        <begin position="402"/>
        <end position="424"/>
    </location>
</feature>
<evidence type="ECO:0000256" key="7">
    <source>
        <dbReference type="ARBA" id="ARBA00035410"/>
    </source>
</evidence>
<dbReference type="AlphaFoldDB" id="A0A812C325"/>
<name>A0A812C325_ACAPH</name>
<evidence type="ECO:0000256" key="6">
    <source>
        <dbReference type="ARBA" id="ARBA00035254"/>
    </source>
</evidence>
<dbReference type="SUPFAM" id="SSF81606">
    <property type="entry name" value="PP2C-like"/>
    <property type="match status" value="1"/>
</dbReference>
<keyword evidence="2 9" id="KW-0699">rRNA-binding</keyword>
<evidence type="ECO:0000256" key="10">
    <source>
        <dbReference type="RuleBase" id="RU003699"/>
    </source>
</evidence>
<feature type="compositionally biased region" description="Polar residues" evidence="11">
    <location>
        <begin position="450"/>
        <end position="467"/>
    </location>
</feature>
<proteinExistence type="inferred from homology"/>
<feature type="region of interest" description="Disordered" evidence="11">
    <location>
        <begin position="396"/>
        <end position="504"/>
    </location>
</feature>
<evidence type="ECO:0000313" key="14">
    <source>
        <dbReference type="Proteomes" id="UP000597762"/>
    </source>
</evidence>
<dbReference type="PROSITE" id="PS51746">
    <property type="entry name" value="PPM_2"/>
    <property type="match status" value="1"/>
</dbReference>
<dbReference type="GO" id="GO:0042274">
    <property type="term" value="P:ribosomal small subunit biogenesis"/>
    <property type="evidence" value="ECO:0007669"/>
    <property type="project" value="TreeGrafter"/>
</dbReference>
<sequence>MSSDILSNGTTDNIDLLLGMQGNHRWIDDLPVCQQTSVGTSPQTLYIQGHSITYESEDRHFCFSLEDGCSLYGVFDGHDGSKLSNFVAQRIPAELLFDQLSGKETDQEIKDVLQQAFTAVERGYFESVMEHLSEKAALQFEIQENSNFGQSQNIRTKLQDVEAKLAGGTTATVVLIHNNKMFEVNVGNTRALLCKMVDKGIQVIQLSVDHTINNENELARLKSIGVDVDKLQRSHKLGNSENTRCIGDYSVKEGHKDIDILKNATSDPVIATPDLCVSYEIDNSTAFLIIMSQGLYKAVQDIKPTEWVNGYIANLVAQEFSSKTPLKKVAQAVVNRVVCSHQQLNLQKHEDITLLVRYFNYPIDVASVDNTSSNPSSPYLSPNMSFFPHLVYPSTGSHVNHPPSSTPQSKSSPSPSPNPYISSPTVVDNSSSFATGSNNNQPQNASNLNESDNSRSSTKTQTLTNSPLSTQQTNNSLTSTNTNSTQSSGESKLINSHHHSTPKLSLDNDGKFLISFRTSELVFPCVGRHSGDRLIYKNAACSTCTKNKREVWRVKYSLANIRKGARELLTLEEKDPKRLFEGNALLRRLVRIGVLDESKMKLDYVLGLRLEDFLERRLQTQVFKLGLAKSIHHARVLIRQRHIRVRKQVVNVPSFIVRLDSQKHIDFSLKSPFGGGRPGRVKRKNMRKAQGGGAADEEED</sequence>
<keyword evidence="14" id="KW-1185">Reference proteome</keyword>
<protein>
    <recommendedName>
        <fullName evidence="6">Small ribosomal subunit protein uS4</fullName>
    </recommendedName>
    <alternativeName>
        <fullName evidence="7">40S ribosomal protein S9</fullName>
    </alternativeName>
</protein>
<dbReference type="InterPro" id="IPR022801">
    <property type="entry name" value="Ribosomal_uS4"/>
</dbReference>
<evidence type="ECO:0000256" key="1">
    <source>
        <dbReference type="ARBA" id="ARBA00007465"/>
    </source>
</evidence>
<dbReference type="Pfam" id="PF00481">
    <property type="entry name" value="PP2C"/>
    <property type="match status" value="1"/>
</dbReference>
<dbReference type="CDD" id="cd00143">
    <property type="entry name" value="PP2Cc"/>
    <property type="match status" value="1"/>
</dbReference>